<accession>A0ABW0MF61</accession>
<evidence type="ECO:0000313" key="1">
    <source>
        <dbReference type="EMBL" id="MFC5476568.1"/>
    </source>
</evidence>
<keyword evidence="2" id="KW-1185">Reference proteome</keyword>
<gene>
    <name evidence="1" type="ORF">ACFPQ5_00090</name>
</gene>
<organism evidence="1 2">
    <name type="scientific">Massilia suwonensis</name>
    <dbReference type="NCBI Taxonomy" id="648895"/>
    <lineage>
        <taxon>Bacteria</taxon>
        <taxon>Pseudomonadati</taxon>
        <taxon>Pseudomonadota</taxon>
        <taxon>Betaproteobacteria</taxon>
        <taxon>Burkholderiales</taxon>
        <taxon>Oxalobacteraceae</taxon>
        <taxon>Telluria group</taxon>
        <taxon>Massilia</taxon>
    </lineage>
</organism>
<comment type="caution">
    <text evidence="1">The sequence shown here is derived from an EMBL/GenBank/DDBJ whole genome shotgun (WGS) entry which is preliminary data.</text>
</comment>
<dbReference type="EMBL" id="JBHSMR010000001">
    <property type="protein sequence ID" value="MFC5476568.1"/>
    <property type="molecule type" value="Genomic_DNA"/>
</dbReference>
<protein>
    <submittedName>
        <fullName evidence="1">Uncharacterized protein</fullName>
    </submittedName>
</protein>
<reference evidence="2" key="1">
    <citation type="journal article" date="2019" name="Int. J. Syst. Evol. Microbiol.">
        <title>The Global Catalogue of Microorganisms (GCM) 10K type strain sequencing project: providing services to taxonomists for standard genome sequencing and annotation.</title>
        <authorList>
            <consortium name="The Broad Institute Genomics Platform"/>
            <consortium name="The Broad Institute Genome Sequencing Center for Infectious Disease"/>
            <person name="Wu L."/>
            <person name="Ma J."/>
        </authorList>
    </citation>
    <scope>NUCLEOTIDE SEQUENCE [LARGE SCALE GENOMIC DNA]</scope>
    <source>
        <strain evidence="2">CCUG 43111</strain>
    </source>
</reference>
<dbReference type="RefSeq" id="WP_379750678.1">
    <property type="nucleotide sequence ID" value="NZ_JBHSMR010000001.1"/>
</dbReference>
<evidence type="ECO:0000313" key="2">
    <source>
        <dbReference type="Proteomes" id="UP001596101"/>
    </source>
</evidence>
<dbReference type="Proteomes" id="UP001596101">
    <property type="component" value="Unassembled WGS sequence"/>
</dbReference>
<proteinExistence type="predicted"/>
<name>A0ABW0MF61_9BURK</name>
<sequence>MTKQARTLDIITCGFTPANGINPDRIHYGFPVGPDRLYFADIYPEGNFDLGTIEIGKRYVVQTKQLRCLAWDRKAQQYTYQDKFVWVKATEVMPVVKLAARTEKQRKRSEALAAAPVVDDGSLFTW</sequence>